<keyword evidence="12" id="KW-1185">Reference proteome</keyword>
<dbReference type="AlphaFoldDB" id="A0A7K3VWR9"/>
<evidence type="ECO:0000256" key="5">
    <source>
        <dbReference type="ARBA" id="ARBA00022741"/>
    </source>
</evidence>
<sequence length="552" mass="59140">MTETASPKAPAATDVVLRVAGLTKRFGATLALDKADLALRHGTVHALVGGNGCGKSTTIKVLAGVHRGDEGRIEVAGTAWDVDAYDPRAGRAAGLRFVHQDLGLFPQLSIAENFAFDAGYPTGPGGRVQWRNLHRRVAELLTTYEIDADPRTPVGALRPAQRTLVAICRALQDQEGDERLILILDEPTATLPQHESDVLLEAVRRRADQGQTVMMVSHRMPEVLSVCDDFTVFRDGRTVAALVGQRPTEHELVRHMTGAALARTIDESVVPGALDGDTPVPADDRPAAEPATAAADDDVVLRVQDLHGGPLRGVDLELRRGEIVGVAGLVGSGRSSLLRTIFGEHRPASGRVTVRDAAGRVHADGDPRTRMEAGVAMVPEDRAGEAAFAELTIRDNLSVTVRRKYWRLWGMSQRQERADAADLVARYGVRAASADAPFTSLSGGNQQKVVLARWLQRQPSLLLLDEPTQGVDVMSRADIYRTVQEAAAGGCTVLVASSDLLELCSLCERVIVLQDGRVAAHVSGAQLTPDHLTVLTQSTTEPPSPTLQGASR</sequence>
<dbReference type="GO" id="GO:0005524">
    <property type="term" value="F:ATP binding"/>
    <property type="evidence" value="ECO:0007669"/>
    <property type="project" value="UniProtKB-KW"/>
</dbReference>
<reference evidence="11 12" key="1">
    <citation type="submission" date="2020-02" db="EMBL/GenBank/DDBJ databases">
        <title>Geodermatophilus sabuli CPCC 205279 I12A-02694.</title>
        <authorList>
            <person name="Jiang Z."/>
        </authorList>
    </citation>
    <scope>NUCLEOTIDE SEQUENCE [LARGE SCALE GENOMIC DNA]</scope>
    <source>
        <strain evidence="11 12">I12A-02694</strain>
    </source>
</reference>
<comment type="caution">
    <text evidence="11">The sequence shown here is derived from an EMBL/GenBank/DDBJ whole genome shotgun (WGS) entry which is preliminary data.</text>
</comment>
<organism evidence="11 12">
    <name type="scientific">Geodermatophilus sabuli</name>
    <dbReference type="NCBI Taxonomy" id="1564158"/>
    <lineage>
        <taxon>Bacteria</taxon>
        <taxon>Bacillati</taxon>
        <taxon>Actinomycetota</taxon>
        <taxon>Actinomycetes</taxon>
        <taxon>Geodermatophilales</taxon>
        <taxon>Geodermatophilaceae</taxon>
        <taxon>Geodermatophilus</taxon>
    </lineage>
</organism>
<feature type="region of interest" description="Disordered" evidence="9">
    <location>
        <begin position="272"/>
        <end position="293"/>
    </location>
</feature>
<dbReference type="PANTHER" id="PTHR43790">
    <property type="entry name" value="CARBOHYDRATE TRANSPORT ATP-BINDING PROTEIN MG119-RELATED"/>
    <property type="match status" value="1"/>
</dbReference>
<evidence type="ECO:0000256" key="2">
    <source>
        <dbReference type="ARBA" id="ARBA00022475"/>
    </source>
</evidence>
<dbReference type="SMART" id="SM00382">
    <property type="entry name" value="AAA"/>
    <property type="match status" value="2"/>
</dbReference>
<dbReference type="Pfam" id="PF00005">
    <property type="entry name" value="ABC_tran"/>
    <property type="match status" value="2"/>
</dbReference>
<evidence type="ECO:0000313" key="11">
    <source>
        <dbReference type="EMBL" id="NEK56778.1"/>
    </source>
</evidence>
<keyword evidence="5" id="KW-0547">Nucleotide-binding</keyword>
<dbReference type="InterPro" id="IPR027417">
    <property type="entry name" value="P-loop_NTPase"/>
</dbReference>
<evidence type="ECO:0000256" key="3">
    <source>
        <dbReference type="ARBA" id="ARBA00022597"/>
    </source>
</evidence>
<dbReference type="PROSITE" id="PS50893">
    <property type="entry name" value="ABC_TRANSPORTER_2"/>
    <property type="match status" value="2"/>
</dbReference>
<dbReference type="Proteomes" id="UP000470246">
    <property type="component" value="Unassembled WGS sequence"/>
</dbReference>
<keyword evidence="6 11" id="KW-0067">ATP-binding</keyword>
<dbReference type="CDD" id="cd03215">
    <property type="entry name" value="ABC_Carb_Monos_II"/>
    <property type="match status" value="1"/>
</dbReference>
<keyword evidence="2" id="KW-1003">Cell membrane</keyword>
<keyword evidence="3" id="KW-0762">Sugar transport</keyword>
<gene>
    <name evidence="11" type="ORF">GCU56_02670</name>
</gene>
<accession>A0A7K3VWR9</accession>
<dbReference type="PANTHER" id="PTHR43790:SF3">
    <property type="entry name" value="D-ALLOSE IMPORT ATP-BINDING PROTEIN ALSA-RELATED"/>
    <property type="match status" value="1"/>
</dbReference>
<evidence type="ECO:0000256" key="7">
    <source>
        <dbReference type="ARBA" id="ARBA00022967"/>
    </source>
</evidence>
<dbReference type="InterPro" id="IPR003439">
    <property type="entry name" value="ABC_transporter-like_ATP-bd"/>
</dbReference>
<dbReference type="InterPro" id="IPR050107">
    <property type="entry name" value="ABC_carbohydrate_import_ATPase"/>
</dbReference>
<keyword evidence="7" id="KW-1278">Translocase</keyword>
<evidence type="ECO:0000256" key="6">
    <source>
        <dbReference type="ARBA" id="ARBA00022840"/>
    </source>
</evidence>
<evidence type="ECO:0000256" key="9">
    <source>
        <dbReference type="SAM" id="MobiDB-lite"/>
    </source>
</evidence>
<feature type="domain" description="ABC transporter" evidence="10">
    <location>
        <begin position="294"/>
        <end position="540"/>
    </location>
</feature>
<keyword evidence="4" id="KW-0677">Repeat</keyword>
<dbReference type="EMBL" id="JAAGWF010000003">
    <property type="protein sequence ID" value="NEK56778.1"/>
    <property type="molecule type" value="Genomic_DNA"/>
</dbReference>
<dbReference type="PROSITE" id="PS00211">
    <property type="entry name" value="ABC_TRANSPORTER_1"/>
    <property type="match status" value="1"/>
</dbReference>
<dbReference type="SUPFAM" id="SSF52540">
    <property type="entry name" value="P-loop containing nucleoside triphosphate hydrolases"/>
    <property type="match status" value="2"/>
</dbReference>
<evidence type="ECO:0000313" key="12">
    <source>
        <dbReference type="Proteomes" id="UP000470246"/>
    </source>
</evidence>
<evidence type="ECO:0000259" key="10">
    <source>
        <dbReference type="PROSITE" id="PS50893"/>
    </source>
</evidence>
<dbReference type="Gene3D" id="3.40.50.300">
    <property type="entry name" value="P-loop containing nucleotide triphosphate hydrolases"/>
    <property type="match status" value="2"/>
</dbReference>
<keyword evidence="1" id="KW-0813">Transport</keyword>
<evidence type="ECO:0000256" key="8">
    <source>
        <dbReference type="ARBA" id="ARBA00023136"/>
    </source>
</evidence>
<keyword evidence="8" id="KW-0472">Membrane</keyword>
<evidence type="ECO:0000256" key="4">
    <source>
        <dbReference type="ARBA" id="ARBA00022737"/>
    </source>
</evidence>
<dbReference type="InterPro" id="IPR003593">
    <property type="entry name" value="AAA+_ATPase"/>
</dbReference>
<feature type="domain" description="ABC transporter" evidence="10">
    <location>
        <begin position="17"/>
        <end position="260"/>
    </location>
</feature>
<evidence type="ECO:0000256" key="1">
    <source>
        <dbReference type="ARBA" id="ARBA00022448"/>
    </source>
</evidence>
<name>A0A7K3VWR9_9ACTN</name>
<proteinExistence type="predicted"/>
<dbReference type="RefSeq" id="WP_163479954.1">
    <property type="nucleotide sequence ID" value="NZ_JAAGWF010000003.1"/>
</dbReference>
<protein>
    <submittedName>
        <fullName evidence="11">Sugar ABC transporter ATP-binding protein</fullName>
    </submittedName>
</protein>
<dbReference type="CDD" id="cd03216">
    <property type="entry name" value="ABC_Carb_Monos_I"/>
    <property type="match status" value="1"/>
</dbReference>
<dbReference type="InterPro" id="IPR017871">
    <property type="entry name" value="ABC_transporter-like_CS"/>
</dbReference>
<dbReference type="GO" id="GO:0016887">
    <property type="term" value="F:ATP hydrolysis activity"/>
    <property type="evidence" value="ECO:0007669"/>
    <property type="project" value="InterPro"/>
</dbReference>